<keyword evidence="1" id="KW-0732">Signal</keyword>
<evidence type="ECO:0000313" key="2">
    <source>
        <dbReference type="EMBL" id="MBB4013915.1"/>
    </source>
</evidence>
<dbReference type="InterPro" id="IPR025500">
    <property type="entry name" value="DUF4390"/>
</dbReference>
<reference evidence="2 3" key="1">
    <citation type="submission" date="2020-08" db="EMBL/GenBank/DDBJ databases">
        <title>Genomic Encyclopedia of Type Strains, Phase IV (KMG-IV): sequencing the most valuable type-strain genomes for metagenomic binning, comparative biology and taxonomic classification.</title>
        <authorList>
            <person name="Goeker M."/>
        </authorList>
    </citation>
    <scope>NUCLEOTIDE SEQUENCE [LARGE SCALE GENOMIC DNA]</scope>
    <source>
        <strain evidence="2 3">DSM 106739</strain>
    </source>
</reference>
<dbReference type="Proteomes" id="UP000561045">
    <property type="component" value="Unassembled WGS sequence"/>
</dbReference>
<dbReference type="AlphaFoldDB" id="A0A840BKY9"/>
<evidence type="ECO:0008006" key="4">
    <source>
        <dbReference type="Google" id="ProtNLM"/>
    </source>
</evidence>
<name>A0A840BKY9_9RHOO</name>
<dbReference type="Pfam" id="PF14334">
    <property type="entry name" value="DUF4390"/>
    <property type="match status" value="1"/>
</dbReference>
<evidence type="ECO:0000313" key="3">
    <source>
        <dbReference type="Proteomes" id="UP000561045"/>
    </source>
</evidence>
<feature type="signal peptide" evidence="1">
    <location>
        <begin position="1"/>
        <end position="39"/>
    </location>
</feature>
<organism evidence="2 3">
    <name type="scientific">Niveibacterium umoris</name>
    <dbReference type="NCBI Taxonomy" id="1193620"/>
    <lineage>
        <taxon>Bacteria</taxon>
        <taxon>Pseudomonadati</taxon>
        <taxon>Pseudomonadota</taxon>
        <taxon>Betaproteobacteria</taxon>
        <taxon>Rhodocyclales</taxon>
        <taxon>Rhodocyclaceae</taxon>
        <taxon>Niveibacterium</taxon>
    </lineage>
</organism>
<gene>
    <name evidence="2" type="ORF">GGR36_003261</name>
</gene>
<evidence type="ECO:0000256" key="1">
    <source>
        <dbReference type="SAM" id="SignalP"/>
    </source>
</evidence>
<keyword evidence="3" id="KW-1185">Reference proteome</keyword>
<protein>
    <recommendedName>
        <fullName evidence="4">DUF4390 domain-containing protein</fullName>
    </recommendedName>
</protein>
<dbReference type="EMBL" id="JACIET010000002">
    <property type="protein sequence ID" value="MBB4013915.1"/>
    <property type="molecule type" value="Genomic_DNA"/>
</dbReference>
<sequence length="206" mass="23452">MTVSSLLCSKNRLDPTAPLRALLLVAALLLAAFAPLAQAQSTASIRYAELLPTDDQYILNADISVELNPRLEEIVLRGIALNFVAECILTRSRWYWLDETIVERRVGYRLTYHALTQKYRLAVGALGQNFDSLGEALRTMTRLRNWSIVDRSRLRGGDSYNVALRFRLDTEQLPKPFQVTAIGSRDWSLETDWSRWTFLAAPAEHR</sequence>
<proteinExistence type="predicted"/>
<comment type="caution">
    <text evidence="2">The sequence shown here is derived from an EMBL/GenBank/DDBJ whole genome shotgun (WGS) entry which is preliminary data.</text>
</comment>
<feature type="chain" id="PRO_5032498523" description="DUF4390 domain-containing protein" evidence="1">
    <location>
        <begin position="40"/>
        <end position="206"/>
    </location>
</feature>
<accession>A0A840BKY9</accession>